<accession>A0ABU6VW01</accession>
<dbReference type="EMBL" id="JASCZI010152441">
    <property type="protein sequence ID" value="MED6176138.1"/>
    <property type="molecule type" value="Genomic_DNA"/>
</dbReference>
<organism evidence="1 2">
    <name type="scientific">Stylosanthes scabra</name>
    <dbReference type="NCBI Taxonomy" id="79078"/>
    <lineage>
        <taxon>Eukaryota</taxon>
        <taxon>Viridiplantae</taxon>
        <taxon>Streptophyta</taxon>
        <taxon>Embryophyta</taxon>
        <taxon>Tracheophyta</taxon>
        <taxon>Spermatophyta</taxon>
        <taxon>Magnoliopsida</taxon>
        <taxon>eudicotyledons</taxon>
        <taxon>Gunneridae</taxon>
        <taxon>Pentapetalae</taxon>
        <taxon>rosids</taxon>
        <taxon>fabids</taxon>
        <taxon>Fabales</taxon>
        <taxon>Fabaceae</taxon>
        <taxon>Papilionoideae</taxon>
        <taxon>50 kb inversion clade</taxon>
        <taxon>dalbergioids sensu lato</taxon>
        <taxon>Dalbergieae</taxon>
        <taxon>Pterocarpus clade</taxon>
        <taxon>Stylosanthes</taxon>
    </lineage>
</organism>
<comment type="caution">
    <text evidence="1">The sequence shown here is derived from an EMBL/GenBank/DDBJ whole genome shotgun (WGS) entry which is preliminary data.</text>
</comment>
<keyword evidence="2" id="KW-1185">Reference proteome</keyword>
<name>A0ABU6VW01_9FABA</name>
<gene>
    <name evidence="1" type="ORF">PIB30_085132</name>
</gene>
<dbReference type="Proteomes" id="UP001341840">
    <property type="component" value="Unassembled WGS sequence"/>
</dbReference>
<reference evidence="1 2" key="1">
    <citation type="journal article" date="2023" name="Plants (Basel)">
        <title>Bridging the Gap: Combining Genomics and Transcriptomics Approaches to Understand Stylosanthes scabra, an Orphan Legume from the Brazilian Caatinga.</title>
        <authorList>
            <person name="Ferreira-Neto J.R.C."/>
            <person name="da Silva M.D."/>
            <person name="Binneck E."/>
            <person name="de Melo N.F."/>
            <person name="da Silva R.H."/>
            <person name="de Melo A.L.T.M."/>
            <person name="Pandolfi V."/>
            <person name="Bustamante F.O."/>
            <person name="Brasileiro-Vidal A.C."/>
            <person name="Benko-Iseppon A.M."/>
        </authorList>
    </citation>
    <scope>NUCLEOTIDE SEQUENCE [LARGE SCALE GENOMIC DNA]</scope>
    <source>
        <tissue evidence="1">Leaves</tissue>
    </source>
</reference>
<sequence length="209" mass="23889">MSIGSRLTNHLLVLSTFVERWRPESTVTLEDVAYQLRLPIDGQPVNGCLLYFEALMMDVLGDTAGVLLLLPGYTGIYAEHLAGTWFRWRAHYSSCRAGYFGNFLLSDRTDSTFYLCSRYLPTSDEKLLHTGGSWICLLTVRLDAVEVVVHPSIWHSDHRVLWTSIVPLIYFRAIEWHQVDRVIQSSKGRKTFPMLHLTLTSRIRKTATG</sequence>
<proteinExistence type="predicted"/>
<dbReference type="PANTHER" id="PTHR46033:SF8">
    <property type="entry name" value="PROTEIN MAINTENANCE OF MERISTEMS-LIKE"/>
    <property type="match status" value="1"/>
</dbReference>
<evidence type="ECO:0000313" key="1">
    <source>
        <dbReference type="EMBL" id="MED6176138.1"/>
    </source>
</evidence>
<protein>
    <submittedName>
        <fullName evidence="1">Uncharacterized protein</fullName>
    </submittedName>
</protein>
<dbReference type="InterPro" id="IPR044824">
    <property type="entry name" value="MAIN-like"/>
</dbReference>
<evidence type="ECO:0000313" key="2">
    <source>
        <dbReference type="Proteomes" id="UP001341840"/>
    </source>
</evidence>
<dbReference type="PANTHER" id="PTHR46033">
    <property type="entry name" value="PROTEIN MAIN-LIKE 2"/>
    <property type="match status" value="1"/>
</dbReference>